<reference evidence="4" key="1">
    <citation type="journal article" date="2019" name="Int. J. Syst. Evol. Microbiol.">
        <title>The Global Catalogue of Microorganisms (GCM) 10K type strain sequencing project: providing services to taxonomists for standard genome sequencing and annotation.</title>
        <authorList>
            <consortium name="The Broad Institute Genomics Platform"/>
            <consortium name="The Broad Institute Genome Sequencing Center for Infectious Disease"/>
            <person name="Wu L."/>
            <person name="Ma J."/>
        </authorList>
    </citation>
    <scope>NUCLEOTIDE SEQUENCE [LARGE SCALE GENOMIC DNA]</scope>
    <source>
        <strain evidence="4">JCM 9687</strain>
    </source>
</reference>
<comment type="caution">
    <text evidence="3">The sequence shown here is derived from an EMBL/GenBank/DDBJ whole genome shotgun (WGS) entry which is preliminary data.</text>
</comment>
<accession>A0ABP6RT72</accession>
<dbReference type="Gene3D" id="3.90.1300.10">
    <property type="entry name" value="Amidase signature (AS) domain"/>
    <property type="match status" value="1"/>
</dbReference>
<evidence type="ECO:0000256" key="1">
    <source>
        <dbReference type="ARBA" id="ARBA00009199"/>
    </source>
</evidence>
<protein>
    <submittedName>
        <fullName evidence="3">Amidase</fullName>
    </submittedName>
</protein>
<evidence type="ECO:0000259" key="2">
    <source>
        <dbReference type="Pfam" id="PF01425"/>
    </source>
</evidence>
<dbReference type="EMBL" id="BAAAYK010000038">
    <property type="protein sequence ID" value="GAA3358624.1"/>
    <property type="molecule type" value="Genomic_DNA"/>
</dbReference>
<dbReference type="InterPro" id="IPR036928">
    <property type="entry name" value="AS_sf"/>
</dbReference>
<dbReference type="NCBIfam" id="NF004815">
    <property type="entry name" value="PRK06169.1"/>
    <property type="match status" value="1"/>
</dbReference>
<evidence type="ECO:0000313" key="4">
    <source>
        <dbReference type="Proteomes" id="UP001500483"/>
    </source>
</evidence>
<keyword evidence="4" id="KW-1185">Reference proteome</keyword>
<proteinExistence type="inferred from homology"/>
<dbReference type="Pfam" id="PF01425">
    <property type="entry name" value="Amidase"/>
    <property type="match status" value="1"/>
</dbReference>
<gene>
    <name evidence="3" type="ORF">GCM10020366_31410</name>
</gene>
<dbReference type="RefSeq" id="WP_344927353.1">
    <property type="nucleotide sequence ID" value="NZ_BAAAYK010000038.1"/>
</dbReference>
<dbReference type="PANTHER" id="PTHR11895">
    <property type="entry name" value="TRANSAMIDASE"/>
    <property type="match status" value="1"/>
</dbReference>
<dbReference type="PROSITE" id="PS00571">
    <property type="entry name" value="AMIDASES"/>
    <property type="match status" value="1"/>
</dbReference>
<organism evidence="3 4">
    <name type="scientific">Saccharopolyspora gregorii</name>
    <dbReference type="NCBI Taxonomy" id="33914"/>
    <lineage>
        <taxon>Bacteria</taxon>
        <taxon>Bacillati</taxon>
        <taxon>Actinomycetota</taxon>
        <taxon>Actinomycetes</taxon>
        <taxon>Pseudonocardiales</taxon>
        <taxon>Pseudonocardiaceae</taxon>
        <taxon>Saccharopolyspora</taxon>
    </lineage>
</organism>
<dbReference type="InterPro" id="IPR023631">
    <property type="entry name" value="Amidase_dom"/>
</dbReference>
<evidence type="ECO:0000313" key="3">
    <source>
        <dbReference type="EMBL" id="GAA3358624.1"/>
    </source>
</evidence>
<dbReference type="SUPFAM" id="SSF75304">
    <property type="entry name" value="Amidase signature (AS) enzymes"/>
    <property type="match status" value="1"/>
</dbReference>
<dbReference type="InterPro" id="IPR020556">
    <property type="entry name" value="Amidase_CS"/>
</dbReference>
<name>A0ABP6RT72_9PSEU</name>
<feature type="domain" description="Amidase" evidence="2">
    <location>
        <begin position="36"/>
        <end position="457"/>
    </location>
</feature>
<dbReference type="InterPro" id="IPR000120">
    <property type="entry name" value="Amidase"/>
</dbReference>
<dbReference type="Proteomes" id="UP001500483">
    <property type="component" value="Unassembled WGS sequence"/>
</dbReference>
<comment type="similarity">
    <text evidence="1">Belongs to the amidase family.</text>
</comment>
<sequence>MTSTPDAAPTHATTPADLTATDMLERFATRELSPVEATEATLARIADADPAVNAYCLVDADRALDQARAAEDRWSRGEPRGRLDGVPTSIKDIFLTRDWPTLRGSRTIDPHQPWTADAPAVARLREHGAVFVGKTTTPELAWKGVTDNTLNGITRNPWNPERTPGGSSGGAGAAVALGMAPLAIGTDGGGSVRIPAAFCGICTIKPTYGRIPHYPASPYGTMAHAGPMTTTVTETALMLDVLSGPDSRDWSALEPPAQSFLDGLDDGVAGLRIALSTDLGFATVDPEIADAVTRAARTFAELGATVEHADPGFSDPVEDFHVLWFSGAAKSVEHLTDAQRALLDPGLAEIVEQGLTYDAQDYLEATNTRMLLGQRMGAFHETYDLLLTPTVGIAPFDAGLEAPADATSRRWTGWTPFTYPFNMTQQPAASIPCGFTGDGLPIGLQIVGPRHSDARVLRACRAYERAHPWQRPRR</sequence>
<dbReference type="PANTHER" id="PTHR11895:SF7">
    <property type="entry name" value="GLUTAMYL-TRNA(GLN) AMIDOTRANSFERASE SUBUNIT A, MITOCHONDRIAL"/>
    <property type="match status" value="1"/>
</dbReference>